<accession>A0A4U5NS83</accession>
<dbReference type="EMBL" id="RCHU01000931">
    <property type="protein sequence ID" value="TKR85940.1"/>
    <property type="molecule type" value="Genomic_DNA"/>
</dbReference>
<reference evidence="1" key="1">
    <citation type="submission" date="2018-10" db="EMBL/GenBank/DDBJ databases">
        <title>Population genomic analysis revealed the cold adaptation of white poplar.</title>
        <authorList>
            <person name="Liu Y.-J."/>
        </authorList>
    </citation>
    <scope>NUCLEOTIDE SEQUENCE [LARGE SCALE GENOMIC DNA]</scope>
    <source>
        <strain evidence="1">PAL-ZL1</strain>
    </source>
</reference>
<protein>
    <submittedName>
        <fullName evidence="1">Uncharacterized protein</fullName>
    </submittedName>
</protein>
<sequence>MLTLSYSCVHQHTIITAGCNLGKHLDDQTVKGSLRPSEGQEQCIDYMPRRIQRGIFAGGEDGRNIRRVTWRGRRKCRWGQDRDHIMLIETTVFDMWAVVQFMNQPRFEVPVRDGEGWNA</sequence>
<gene>
    <name evidence="1" type="ORF">D5086_0000242200</name>
</gene>
<name>A0A4U5NS83_POPAL</name>
<evidence type="ECO:0000313" key="1">
    <source>
        <dbReference type="EMBL" id="TKR85940.1"/>
    </source>
</evidence>
<dbReference type="AlphaFoldDB" id="A0A4U5NS83"/>
<organism evidence="1">
    <name type="scientific">Populus alba</name>
    <name type="common">White poplar</name>
    <dbReference type="NCBI Taxonomy" id="43335"/>
    <lineage>
        <taxon>Eukaryota</taxon>
        <taxon>Viridiplantae</taxon>
        <taxon>Streptophyta</taxon>
        <taxon>Embryophyta</taxon>
        <taxon>Tracheophyta</taxon>
        <taxon>Spermatophyta</taxon>
        <taxon>Magnoliopsida</taxon>
        <taxon>eudicotyledons</taxon>
        <taxon>Gunneridae</taxon>
        <taxon>Pentapetalae</taxon>
        <taxon>rosids</taxon>
        <taxon>fabids</taxon>
        <taxon>Malpighiales</taxon>
        <taxon>Salicaceae</taxon>
        <taxon>Saliceae</taxon>
        <taxon>Populus</taxon>
    </lineage>
</organism>
<comment type="caution">
    <text evidence="1">The sequence shown here is derived from an EMBL/GenBank/DDBJ whole genome shotgun (WGS) entry which is preliminary data.</text>
</comment>
<proteinExistence type="predicted"/>